<dbReference type="Proteomes" id="UP000304953">
    <property type="component" value="Unassembled WGS sequence"/>
</dbReference>
<protein>
    <submittedName>
        <fullName evidence="1">Uncharacterized protein</fullName>
    </submittedName>
</protein>
<sequence length="83" mass="9711">MIVRDAESEAGQETIYKGYKALLTHDPVADAILDAQVKRFRASPEIRHKEWKDRGLMPPMEPEKTPDFRFSDLQMTLYYKIII</sequence>
<accession>A0AC61RV72</accession>
<name>A0AC61RV72_9FIRM</name>
<evidence type="ECO:0000313" key="2">
    <source>
        <dbReference type="Proteomes" id="UP000304953"/>
    </source>
</evidence>
<evidence type="ECO:0000313" key="1">
    <source>
        <dbReference type="EMBL" id="TGY95617.1"/>
    </source>
</evidence>
<reference evidence="1" key="1">
    <citation type="submission" date="2019-04" db="EMBL/GenBank/DDBJ databases">
        <title>Microbes associate with the intestines of laboratory mice.</title>
        <authorList>
            <person name="Navarre W."/>
            <person name="Wong E."/>
            <person name="Huang K."/>
            <person name="Tropini C."/>
            <person name="Ng K."/>
            <person name="Yu B."/>
        </authorList>
    </citation>
    <scope>NUCLEOTIDE SEQUENCE</scope>
    <source>
        <strain evidence="1">NM01_1-7b</strain>
    </source>
</reference>
<gene>
    <name evidence="1" type="ORF">E5329_13630</name>
</gene>
<comment type="caution">
    <text evidence="1">The sequence shown here is derived from an EMBL/GenBank/DDBJ whole genome shotgun (WGS) entry which is preliminary data.</text>
</comment>
<keyword evidence="2" id="KW-1185">Reference proteome</keyword>
<organism evidence="1 2">
    <name type="scientific">Petralouisia muris</name>
    <dbReference type="NCBI Taxonomy" id="3032872"/>
    <lineage>
        <taxon>Bacteria</taxon>
        <taxon>Bacillati</taxon>
        <taxon>Bacillota</taxon>
        <taxon>Clostridia</taxon>
        <taxon>Lachnospirales</taxon>
        <taxon>Lachnospiraceae</taxon>
        <taxon>Petralouisia</taxon>
    </lineage>
</organism>
<dbReference type="EMBL" id="SRYA01000026">
    <property type="protein sequence ID" value="TGY95617.1"/>
    <property type="molecule type" value="Genomic_DNA"/>
</dbReference>
<proteinExistence type="predicted"/>